<evidence type="ECO:0000256" key="1">
    <source>
        <dbReference type="SAM" id="Phobius"/>
    </source>
</evidence>
<dbReference type="EMBL" id="KV417295">
    <property type="protein sequence ID" value="KZO94306.1"/>
    <property type="molecule type" value="Genomic_DNA"/>
</dbReference>
<feature type="transmembrane region" description="Helical" evidence="1">
    <location>
        <begin position="63"/>
        <end position="83"/>
    </location>
</feature>
<organism evidence="2 3">
    <name type="scientific">Calocera viscosa (strain TUFC12733)</name>
    <dbReference type="NCBI Taxonomy" id="1330018"/>
    <lineage>
        <taxon>Eukaryota</taxon>
        <taxon>Fungi</taxon>
        <taxon>Dikarya</taxon>
        <taxon>Basidiomycota</taxon>
        <taxon>Agaricomycotina</taxon>
        <taxon>Dacrymycetes</taxon>
        <taxon>Dacrymycetales</taxon>
        <taxon>Dacrymycetaceae</taxon>
        <taxon>Calocera</taxon>
    </lineage>
</organism>
<keyword evidence="1" id="KW-1133">Transmembrane helix</keyword>
<feature type="transmembrane region" description="Helical" evidence="1">
    <location>
        <begin position="95"/>
        <end position="116"/>
    </location>
</feature>
<dbReference type="Proteomes" id="UP000076738">
    <property type="component" value="Unassembled WGS sequence"/>
</dbReference>
<gene>
    <name evidence="2" type="ORF">CALVIDRAFT_599975</name>
</gene>
<keyword evidence="1" id="KW-0812">Transmembrane</keyword>
<dbReference type="OrthoDB" id="10345485at2759"/>
<keyword evidence="3" id="KW-1185">Reference proteome</keyword>
<protein>
    <submittedName>
        <fullName evidence="2">Uncharacterized protein</fullName>
    </submittedName>
</protein>
<dbReference type="AlphaFoldDB" id="A0A167K693"/>
<feature type="non-terminal residue" evidence="2">
    <location>
        <position position="168"/>
    </location>
</feature>
<reference evidence="2 3" key="1">
    <citation type="journal article" date="2016" name="Mol. Biol. Evol.">
        <title>Comparative Genomics of Early-Diverging Mushroom-Forming Fungi Provides Insights into the Origins of Lignocellulose Decay Capabilities.</title>
        <authorList>
            <person name="Nagy L.G."/>
            <person name="Riley R."/>
            <person name="Tritt A."/>
            <person name="Adam C."/>
            <person name="Daum C."/>
            <person name="Floudas D."/>
            <person name="Sun H."/>
            <person name="Yadav J.S."/>
            <person name="Pangilinan J."/>
            <person name="Larsson K.H."/>
            <person name="Matsuura K."/>
            <person name="Barry K."/>
            <person name="Labutti K."/>
            <person name="Kuo R."/>
            <person name="Ohm R.A."/>
            <person name="Bhattacharya S.S."/>
            <person name="Shirouzu T."/>
            <person name="Yoshinaga Y."/>
            <person name="Martin F.M."/>
            <person name="Grigoriev I.V."/>
            <person name="Hibbett D.S."/>
        </authorList>
    </citation>
    <scope>NUCLEOTIDE SEQUENCE [LARGE SCALE GENOMIC DNA]</scope>
    <source>
        <strain evidence="2 3">TUFC12733</strain>
    </source>
</reference>
<name>A0A167K693_CALVF</name>
<proteinExistence type="predicted"/>
<evidence type="ECO:0000313" key="3">
    <source>
        <dbReference type="Proteomes" id="UP000076738"/>
    </source>
</evidence>
<feature type="transmembrane region" description="Helical" evidence="1">
    <location>
        <begin position="29"/>
        <end position="51"/>
    </location>
</feature>
<accession>A0A167K693</accession>
<sequence>MPPNMYPPEQGHKIGWITLPPTRYILARVCLLPLTLACGVGLVLSIVGIPLTGGNPAYRAVEAAELVIFVLSALWSVMQAATISHRDFFMHQTRVWTWSLGIGFIFQAAVFAGWLATVIPSFNCPELPECETTLGGECPQDQLDIYNDILVCQVNWGLLGANIALFSL</sequence>
<keyword evidence="1" id="KW-0472">Membrane</keyword>
<evidence type="ECO:0000313" key="2">
    <source>
        <dbReference type="EMBL" id="KZO94306.1"/>
    </source>
</evidence>